<sequence length="160" mass="18375">MKAGLAREIGISKPTVRYWWWRWEESGNPLNQSKSGGQRKTTPADDQRIVEAETSPLINAATIRERLQLDVYAGTVRSQLHEVGIHHRTLAIKENLEDCHHTARFQFAQQYEGEGIDVWGKVVILDEKTFASATHGPLHCRRPNMRHEHQNINEVARTDM</sequence>
<protein>
    <submittedName>
        <fullName evidence="2">Putative Transposable element Tc1 transposase-like 57</fullName>
    </submittedName>
</protein>
<reference evidence="2" key="1">
    <citation type="journal article" date="2021" name="Sci. Adv.">
        <title>The American lobster genome reveals insights on longevity, neural, and immune adaptations.</title>
        <authorList>
            <person name="Polinski J.M."/>
            <person name="Zimin A.V."/>
            <person name="Clark K.F."/>
            <person name="Kohn A.B."/>
            <person name="Sadowski N."/>
            <person name="Timp W."/>
            <person name="Ptitsyn A."/>
            <person name="Khanna P."/>
            <person name="Romanova D.Y."/>
            <person name="Williams P."/>
            <person name="Greenwood S.J."/>
            <person name="Moroz L.L."/>
            <person name="Walt D.R."/>
            <person name="Bodnar A.G."/>
        </authorList>
    </citation>
    <scope>NUCLEOTIDE SEQUENCE</scope>
    <source>
        <strain evidence="2">GMGI-L3</strain>
    </source>
</reference>
<comment type="caution">
    <text evidence="2">The sequence shown here is derived from an EMBL/GenBank/DDBJ whole genome shotgun (WGS) entry which is preliminary data.</text>
</comment>
<evidence type="ECO:0000313" key="3">
    <source>
        <dbReference type="Proteomes" id="UP000747542"/>
    </source>
</evidence>
<comment type="subcellular location">
    <subcellularLocation>
        <location evidence="1">Nucleus</location>
    </subcellularLocation>
</comment>
<dbReference type="SUPFAM" id="SSF46689">
    <property type="entry name" value="Homeodomain-like"/>
    <property type="match status" value="1"/>
</dbReference>
<keyword evidence="3" id="KW-1185">Reference proteome</keyword>
<evidence type="ECO:0000313" key="2">
    <source>
        <dbReference type="EMBL" id="KAG7168096.1"/>
    </source>
</evidence>
<dbReference type="AlphaFoldDB" id="A0A8J5MYC2"/>
<dbReference type="InterPro" id="IPR009057">
    <property type="entry name" value="Homeodomain-like_sf"/>
</dbReference>
<dbReference type="GO" id="GO:0005634">
    <property type="term" value="C:nucleus"/>
    <property type="evidence" value="ECO:0007669"/>
    <property type="project" value="UniProtKB-SubCell"/>
</dbReference>
<organism evidence="2 3">
    <name type="scientific">Homarus americanus</name>
    <name type="common">American lobster</name>
    <dbReference type="NCBI Taxonomy" id="6706"/>
    <lineage>
        <taxon>Eukaryota</taxon>
        <taxon>Metazoa</taxon>
        <taxon>Ecdysozoa</taxon>
        <taxon>Arthropoda</taxon>
        <taxon>Crustacea</taxon>
        <taxon>Multicrustacea</taxon>
        <taxon>Malacostraca</taxon>
        <taxon>Eumalacostraca</taxon>
        <taxon>Eucarida</taxon>
        <taxon>Decapoda</taxon>
        <taxon>Pleocyemata</taxon>
        <taxon>Astacidea</taxon>
        <taxon>Nephropoidea</taxon>
        <taxon>Nephropidae</taxon>
        <taxon>Homarus</taxon>
    </lineage>
</organism>
<accession>A0A8J5MYC2</accession>
<gene>
    <name evidence="2" type="primary">tc1a-L57</name>
    <name evidence="2" type="ORF">Hamer_G023123</name>
</gene>
<proteinExistence type="predicted"/>
<name>A0A8J5MYC2_HOMAM</name>
<dbReference type="EMBL" id="JAHLQT010020701">
    <property type="protein sequence ID" value="KAG7168096.1"/>
    <property type="molecule type" value="Genomic_DNA"/>
</dbReference>
<evidence type="ECO:0000256" key="1">
    <source>
        <dbReference type="ARBA" id="ARBA00004123"/>
    </source>
</evidence>
<dbReference type="Proteomes" id="UP000747542">
    <property type="component" value="Unassembled WGS sequence"/>
</dbReference>